<gene>
    <name evidence="1" type="ORF">CLV72_110247</name>
</gene>
<dbReference type="AlphaFoldDB" id="A0A2T0PUA6"/>
<dbReference type="Proteomes" id="UP000237846">
    <property type="component" value="Unassembled WGS sequence"/>
</dbReference>
<dbReference type="RefSeq" id="WP_106252790.1">
    <property type="nucleotide sequence ID" value="NZ_PVZC01000010.1"/>
</dbReference>
<evidence type="ECO:0000313" key="1">
    <source>
        <dbReference type="EMBL" id="PRX92485.1"/>
    </source>
</evidence>
<dbReference type="OrthoDB" id="3436761at2"/>
<dbReference type="InterPro" id="IPR025363">
    <property type="entry name" value="DUF4267"/>
</dbReference>
<keyword evidence="2" id="KW-1185">Reference proteome</keyword>
<proteinExistence type="predicted"/>
<protein>
    <recommendedName>
        <fullName evidence="3">DUF4267 domain-containing protein</fullName>
    </recommendedName>
</protein>
<reference evidence="1 2" key="1">
    <citation type="submission" date="2018-03" db="EMBL/GenBank/DDBJ databases">
        <title>Genomic Encyclopedia of Archaeal and Bacterial Type Strains, Phase II (KMG-II): from individual species to whole genera.</title>
        <authorList>
            <person name="Goeker M."/>
        </authorList>
    </citation>
    <scope>NUCLEOTIDE SEQUENCE [LARGE SCALE GENOMIC DNA]</scope>
    <source>
        <strain evidence="1 2">DSM 45601</strain>
    </source>
</reference>
<organism evidence="1 2">
    <name type="scientific">Allonocardiopsis opalescens</name>
    <dbReference type="NCBI Taxonomy" id="1144618"/>
    <lineage>
        <taxon>Bacteria</taxon>
        <taxon>Bacillati</taxon>
        <taxon>Actinomycetota</taxon>
        <taxon>Actinomycetes</taxon>
        <taxon>Streptosporangiales</taxon>
        <taxon>Allonocardiopsis</taxon>
    </lineage>
</organism>
<comment type="caution">
    <text evidence="1">The sequence shown here is derived from an EMBL/GenBank/DDBJ whole genome shotgun (WGS) entry which is preliminary data.</text>
</comment>
<name>A0A2T0PUA6_9ACTN</name>
<accession>A0A2T0PUA6</accession>
<evidence type="ECO:0000313" key="2">
    <source>
        <dbReference type="Proteomes" id="UP000237846"/>
    </source>
</evidence>
<sequence length="132" mass="13346">MAKLARALGLATAVFGVAVAIRPETLARESGLTRRGRDVPPGLHAMVAALGIRDAVSGLAMAAAPRGRALRLAIALRVAADLGDAVILGALLPTPEARRRNAAAALTWAAVCALSATGAGRRKPPPPPPPTI</sequence>
<dbReference type="Pfam" id="PF14087">
    <property type="entry name" value="DUF4267"/>
    <property type="match status" value="1"/>
</dbReference>
<evidence type="ECO:0008006" key="3">
    <source>
        <dbReference type="Google" id="ProtNLM"/>
    </source>
</evidence>
<dbReference type="EMBL" id="PVZC01000010">
    <property type="protein sequence ID" value="PRX92485.1"/>
    <property type="molecule type" value="Genomic_DNA"/>
</dbReference>